<gene>
    <name evidence="2" type="ORF">H1D41_06805</name>
</gene>
<evidence type="ECO:0000256" key="1">
    <source>
        <dbReference type="SAM" id="SignalP"/>
    </source>
</evidence>
<protein>
    <submittedName>
        <fullName evidence="2">SIMPL domain-containing protein</fullName>
    </submittedName>
</protein>
<dbReference type="Gene3D" id="3.30.70.2970">
    <property type="entry name" value="Protein of unknown function (DUF541), domain 2"/>
    <property type="match status" value="1"/>
</dbReference>
<name>A0A8J7IVH1_9RHOB</name>
<dbReference type="PANTHER" id="PTHR34387:SF1">
    <property type="entry name" value="PERIPLASMIC IMMUNOGENIC PROTEIN"/>
    <property type="match status" value="1"/>
</dbReference>
<reference evidence="2" key="1">
    <citation type="submission" date="2020-10" db="EMBL/GenBank/DDBJ databases">
        <title>Paenihalocynthiibacter styelae gen. nov., sp. nov., isolated from stalked sea squirt Styela clava.</title>
        <authorList>
            <person name="Kim Y.-O."/>
            <person name="Yoon J.-H."/>
        </authorList>
    </citation>
    <scope>NUCLEOTIDE SEQUENCE</scope>
    <source>
        <strain evidence="2">MYP1-1</strain>
    </source>
</reference>
<dbReference type="AlphaFoldDB" id="A0A8J7IVH1"/>
<dbReference type="GO" id="GO:0006974">
    <property type="term" value="P:DNA damage response"/>
    <property type="evidence" value="ECO:0007669"/>
    <property type="project" value="TreeGrafter"/>
</dbReference>
<dbReference type="InterPro" id="IPR052022">
    <property type="entry name" value="26kDa_periplasmic_antigen"/>
</dbReference>
<dbReference type="EMBL" id="JADCKQ010000004">
    <property type="protein sequence ID" value="MBI1493338.1"/>
    <property type="molecule type" value="Genomic_DNA"/>
</dbReference>
<dbReference type="RefSeq" id="WP_228848185.1">
    <property type="nucleotide sequence ID" value="NZ_JADCKQ010000004.1"/>
</dbReference>
<evidence type="ECO:0000313" key="2">
    <source>
        <dbReference type="EMBL" id="MBI1493338.1"/>
    </source>
</evidence>
<dbReference type="Gene3D" id="3.30.110.170">
    <property type="entry name" value="Protein of unknown function (DUF541), domain 1"/>
    <property type="match status" value="1"/>
</dbReference>
<proteinExistence type="predicted"/>
<keyword evidence="3" id="KW-1185">Reference proteome</keyword>
<feature type="chain" id="PRO_5035189431" evidence="1">
    <location>
        <begin position="23"/>
        <end position="233"/>
    </location>
</feature>
<organism evidence="2 3">
    <name type="scientific">Halocynthiibacter styelae</name>
    <dbReference type="NCBI Taxonomy" id="2761955"/>
    <lineage>
        <taxon>Bacteria</taxon>
        <taxon>Pseudomonadati</taxon>
        <taxon>Pseudomonadota</taxon>
        <taxon>Alphaproteobacteria</taxon>
        <taxon>Rhodobacterales</taxon>
        <taxon>Paracoccaceae</taxon>
        <taxon>Halocynthiibacter</taxon>
    </lineage>
</organism>
<comment type="caution">
    <text evidence="2">The sequence shown here is derived from an EMBL/GenBank/DDBJ whole genome shotgun (WGS) entry which is preliminary data.</text>
</comment>
<dbReference type="Pfam" id="PF04402">
    <property type="entry name" value="SIMPL"/>
    <property type="match status" value="1"/>
</dbReference>
<accession>A0A8J7IVH1</accession>
<dbReference type="InterPro" id="IPR007497">
    <property type="entry name" value="SIMPL/DUF541"/>
</dbReference>
<dbReference type="Proteomes" id="UP000640583">
    <property type="component" value="Unassembled WGS sequence"/>
</dbReference>
<evidence type="ECO:0000313" key="3">
    <source>
        <dbReference type="Proteomes" id="UP000640583"/>
    </source>
</evidence>
<sequence length="233" mass="24181">MRFLTMMTAAICLAGSTVMAVAENAAPRVITVQGQGQVSVVPDMAQVSIGVETRAANAAEAMAGTSDKMAALMAVATEAGVEARDQQTSNLNLRTDLRHTNNGQPPQVMGYIATNMLTIRLRDLDSAPQILDQLVSAGANQLHGVQFTVQDPKPHLDEARQLAVADALAKAALYAQAAGAETGNVLRIEEPQSGGGGVYPMARMEMAASAGVPMAAGEQNIAASINLVIEIAD</sequence>
<feature type="signal peptide" evidence="1">
    <location>
        <begin position="1"/>
        <end position="22"/>
    </location>
</feature>
<dbReference type="PANTHER" id="PTHR34387">
    <property type="entry name" value="SLR1258 PROTEIN"/>
    <property type="match status" value="1"/>
</dbReference>
<keyword evidence="1" id="KW-0732">Signal</keyword>